<evidence type="ECO:0000256" key="1">
    <source>
        <dbReference type="SAM" id="MobiDB-lite"/>
    </source>
</evidence>
<name>A0A8B8NF90_9MYRT</name>
<feature type="region of interest" description="Disordered" evidence="1">
    <location>
        <begin position="1"/>
        <end position="117"/>
    </location>
</feature>
<reference evidence="4 5" key="1">
    <citation type="submission" date="2025-04" db="UniProtKB">
        <authorList>
            <consortium name="RefSeq"/>
        </authorList>
    </citation>
    <scope>IDENTIFICATION</scope>
</reference>
<evidence type="ECO:0000313" key="5">
    <source>
        <dbReference type="RefSeq" id="XP_030520884.1"/>
    </source>
</evidence>
<proteinExistence type="predicted"/>
<sequence>MREGGYHVRTRTPPRRRSSGRELSPPRHRRRISPPPPSRHRRSPVPRGREFSPVRSREEYSLFHQPPCSDSEEQRKSHLTYGTSSRDFASAHAQRDRSKERLNRVGELSPPFRGHLDYSPPRCHDVAEHMQSQTHSQFASGSADFRPAYDDMRWTDAVLPEERRAILREGGSYKVNALGSGDRGEDLPTTMPLDKGLSYGDSTLTKFRWNHLLEEKQGSVSMSRDTVIPHIRSTGADYLNNAFGTESQRFRRSKEVSDKAIVPKPAFLGDDVKARNFPGYLGSSVRLSDRYQYTDGNYAAPLANLGWNDPISNAKLLGIESSRVGEIGKSSLNGDSANAISNTWTRTYSPLPVHVPDNGTLPSSYKSWMKTYSPLPVRVPDDDALPSSRENGHLLPSEGFSWSHGTGKRDAFAEVPPLQPSTGSEFPLRDLLHYNKILHLRGDDTFGVNNNFEGQRKERSDVDNLPDRLFYEERDNIRETYGLHDSSKASLMRLVEDKQGGYEIPQEDCLTESWKLDRPDYPTEASHTRGRDECFGLGRSHGQYRKETYLDSKSLQLGGEDAFGNSDDLWVYRDGVKNMQLPELNNGSHERDWNPQHRLSVEEMGAIGQSERSLKRKNSMDFEIRGHYFESDFYRNQNASHKIWDPHHGNEDWSDEDSHLYDDFQPGTIRRTFKADACERNGVYDDDLSCEHLPVRLQGRLRKPIKSRSRDIHKRLGPPQKTWSSVPWAKRHFHRRNPNDHDVVEGGDSIETQVDLSEDEAAYAKAELPENSKEFKQLVKDAFLKYFKFLNETSTQRRKYTGQRGSGQLKCGVCGSNSKEFGSALALVMHTVMSKNVGCRVEHLGFHKALCVLLGWDSAPATNGPWACKLLPPSQASSLREDLIIWPPVVVIHNSSIGNASSGDRVIISIEDLQAVLPEMGFAVGVKKVSRGKPANQSIMVVCYQPTLSGLLEAERLHQYFAENEHGRAELEQRSCASSRGSGRRIGSSLADKVASVLYGYFGIAEDLDKLDFETKKRSVVRSKKEMQHFVDAALENQ</sequence>
<dbReference type="RefSeq" id="XP_030520884.1">
    <property type="nucleotide sequence ID" value="XM_030665024.1"/>
</dbReference>
<gene>
    <name evidence="4 5" type="primary">LOC115734300</name>
</gene>
<dbReference type="GO" id="GO:0031047">
    <property type="term" value="P:regulatory ncRNA-mediated gene silencing"/>
    <property type="evidence" value="ECO:0007669"/>
    <property type="project" value="InterPro"/>
</dbReference>
<evidence type="ECO:0000313" key="3">
    <source>
        <dbReference type="Proteomes" id="UP000827889"/>
    </source>
</evidence>
<feature type="compositionally biased region" description="Basic residues" evidence="1">
    <location>
        <begin position="26"/>
        <end position="44"/>
    </location>
</feature>
<dbReference type="Proteomes" id="UP000827889">
    <property type="component" value="Chromosome 6"/>
</dbReference>
<dbReference type="Pfam" id="PF03468">
    <property type="entry name" value="XS"/>
    <property type="match status" value="1"/>
</dbReference>
<dbReference type="KEGG" id="rarg:115734300"/>
<organism evidence="3 4">
    <name type="scientific">Rhodamnia argentea</name>
    <dbReference type="NCBI Taxonomy" id="178133"/>
    <lineage>
        <taxon>Eukaryota</taxon>
        <taxon>Viridiplantae</taxon>
        <taxon>Streptophyta</taxon>
        <taxon>Embryophyta</taxon>
        <taxon>Tracheophyta</taxon>
        <taxon>Spermatophyta</taxon>
        <taxon>Magnoliopsida</taxon>
        <taxon>eudicotyledons</taxon>
        <taxon>Gunneridae</taxon>
        <taxon>Pentapetalae</taxon>
        <taxon>rosids</taxon>
        <taxon>malvids</taxon>
        <taxon>Myrtales</taxon>
        <taxon>Myrtaceae</taxon>
        <taxon>Myrtoideae</taxon>
        <taxon>Myrteae</taxon>
        <taxon>Australasian group</taxon>
        <taxon>Rhodamnia</taxon>
    </lineage>
</organism>
<feature type="compositionally biased region" description="Basic and acidic residues" evidence="1">
    <location>
        <begin position="93"/>
        <end position="104"/>
    </location>
</feature>
<feature type="compositionally biased region" description="Basic and acidic residues" evidence="1">
    <location>
        <begin position="47"/>
        <end position="61"/>
    </location>
</feature>
<evidence type="ECO:0000313" key="4">
    <source>
        <dbReference type="RefSeq" id="XP_030520883.1"/>
    </source>
</evidence>
<dbReference type="GeneID" id="115734300"/>
<dbReference type="OrthoDB" id="777694at2759"/>
<dbReference type="InterPro" id="IPR005380">
    <property type="entry name" value="XS_domain"/>
</dbReference>
<dbReference type="Gene3D" id="3.30.70.2890">
    <property type="entry name" value="XS domain"/>
    <property type="match status" value="1"/>
</dbReference>
<dbReference type="PANTHER" id="PTHR46619">
    <property type="entry name" value="RNA RECOGNITION MOTIF XS DOMAIN PROTEIN-RELATED"/>
    <property type="match status" value="1"/>
</dbReference>
<keyword evidence="3" id="KW-1185">Reference proteome</keyword>
<dbReference type="InterPro" id="IPR038588">
    <property type="entry name" value="XS_domain_sf"/>
</dbReference>
<dbReference type="AlphaFoldDB" id="A0A8B8NF90"/>
<dbReference type="RefSeq" id="XP_030520883.1">
    <property type="nucleotide sequence ID" value="XM_030665023.1"/>
</dbReference>
<protein>
    <submittedName>
        <fullName evidence="4 5">Uncharacterized protein LOC115734300</fullName>
    </submittedName>
</protein>
<dbReference type="PANTHER" id="PTHR46619:SF2">
    <property type="entry name" value="XS DOMAIN PROTEIN"/>
    <property type="match status" value="1"/>
</dbReference>
<accession>A0A8B8NF90</accession>
<evidence type="ECO:0000259" key="2">
    <source>
        <dbReference type="Pfam" id="PF03468"/>
    </source>
</evidence>
<feature type="compositionally biased region" description="Basic residues" evidence="1">
    <location>
        <begin position="8"/>
        <end position="18"/>
    </location>
</feature>
<feature type="domain" description="XS" evidence="2">
    <location>
        <begin position="881"/>
        <end position="1009"/>
    </location>
</feature>